<gene>
    <name evidence="2" type="ORF">FF041_14540</name>
</gene>
<evidence type="ECO:0000313" key="3">
    <source>
        <dbReference type="Proteomes" id="UP000419138"/>
    </source>
</evidence>
<evidence type="ECO:0000313" key="2">
    <source>
        <dbReference type="EMBL" id="MQT01390.1"/>
    </source>
</evidence>
<reference evidence="2 3" key="1">
    <citation type="submission" date="2019-05" db="EMBL/GenBank/DDBJ databases">
        <title>Comparative genomics and metabolomics analyses of clavulanic acid producing Streptomyces species provides insight into specialized metabolism and evolution of beta-lactam biosynthetic gene clusters.</title>
        <authorList>
            <person name="Moore M.A."/>
            <person name="Cruz-Morales P."/>
            <person name="Barona Gomez F."/>
            <person name="Kapil T."/>
        </authorList>
    </citation>
    <scope>NUCLEOTIDE SEQUENCE [LARGE SCALE GENOMIC DNA]</scope>
    <source>
        <strain evidence="2 3">NRRL 5741</strain>
    </source>
</reference>
<accession>A0A646KH49</accession>
<dbReference type="RefSeq" id="WP_153523209.1">
    <property type="nucleotide sequence ID" value="NZ_JBEPDZ010000002.1"/>
</dbReference>
<name>A0A646KH49_STRJU</name>
<proteinExistence type="predicted"/>
<feature type="transmembrane region" description="Helical" evidence="1">
    <location>
        <begin position="47"/>
        <end position="65"/>
    </location>
</feature>
<keyword evidence="1" id="KW-1133">Transmembrane helix</keyword>
<protein>
    <submittedName>
        <fullName evidence="2">Uncharacterized protein</fullName>
    </submittedName>
</protein>
<comment type="caution">
    <text evidence="2">The sequence shown here is derived from an EMBL/GenBank/DDBJ whole genome shotgun (WGS) entry which is preliminary data.</text>
</comment>
<organism evidence="2 3">
    <name type="scientific">Streptomyces jumonjinensis</name>
    <dbReference type="NCBI Taxonomy" id="1945"/>
    <lineage>
        <taxon>Bacteria</taxon>
        <taxon>Bacillati</taxon>
        <taxon>Actinomycetota</taxon>
        <taxon>Actinomycetes</taxon>
        <taxon>Kitasatosporales</taxon>
        <taxon>Streptomycetaceae</taxon>
        <taxon>Streptomyces</taxon>
    </lineage>
</organism>
<keyword evidence="3" id="KW-1185">Reference proteome</keyword>
<keyword evidence="1" id="KW-0472">Membrane</keyword>
<dbReference type="AlphaFoldDB" id="A0A646KH49"/>
<feature type="transmembrane region" description="Helical" evidence="1">
    <location>
        <begin position="12"/>
        <end position="35"/>
    </location>
</feature>
<dbReference type="OrthoDB" id="4325203at2"/>
<feature type="transmembrane region" description="Helical" evidence="1">
    <location>
        <begin position="77"/>
        <end position="96"/>
    </location>
</feature>
<sequence length="125" mass="13400">MAVHATVPARHHAAVLSWAIPLALGTLFGFYAGFLHRTGQAVSWWDVLYGVVAGLVFTALAYGLGRIQHALPRELRAAAYGALCGIAIGFLHSLTGTSVLRSAWMGVIFAAVMAASSFYVFYTRE</sequence>
<keyword evidence="1" id="KW-0812">Transmembrane</keyword>
<feature type="transmembrane region" description="Helical" evidence="1">
    <location>
        <begin position="102"/>
        <end position="122"/>
    </location>
</feature>
<evidence type="ECO:0000256" key="1">
    <source>
        <dbReference type="SAM" id="Phobius"/>
    </source>
</evidence>
<dbReference type="Proteomes" id="UP000419138">
    <property type="component" value="Unassembled WGS sequence"/>
</dbReference>
<dbReference type="EMBL" id="VCLA01000121">
    <property type="protein sequence ID" value="MQT01390.1"/>
    <property type="molecule type" value="Genomic_DNA"/>
</dbReference>